<evidence type="ECO:0000313" key="2">
    <source>
        <dbReference type="EMBL" id="OAH55116.1"/>
    </source>
</evidence>
<dbReference type="EMBL" id="LQWZ01000027">
    <property type="protein sequence ID" value="OAH55116.1"/>
    <property type="molecule type" value="Genomic_DNA"/>
</dbReference>
<gene>
    <name evidence="2" type="ORF">AWH48_20315</name>
    <name evidence="3" type="ORF">AWH49_18525</name>
</gene>
<dbReference type="Proteomes" id="UP000076935">
    <property type="component" value="Unassembled WGS sequence"/>
</dbReference>
<keyword evidence="1" id="KW-0812">Transmembrane</keyword>
<name>A0A177KQ28_9BACI</name>
<dbReference type="InterPro" id="IPR010001">
    <property type="entry name" value="BofA"/>
</dbReference>
<evidence type="ECO:0000313" key="3">
    <source>
        <dbReference type="EMBL" id="OAH59511.1"/>
    </source>
</evidence>
<dbReference type="AlphaFoldDB" id="A0A177KQ28"/>
<keyword evidence="1" id="KW-0472">Membrane</keyword>
<dbReference type="EMBL" id="LQWY01000060">
    <property type="protein sequence ID" value="OAH59511.1"/>
    <property type="molecule type" value="Genomic_DNA"/>
</dbReference>
<dbReference type="STRING" id="29332.AWH48_20315"/>
<dbReference type="RefSeq" id="WP_018395077.1">
    <property type="nucleotide sequence ID" value="NZ_JBCNAN010000064.1"/>
</dbReference>
<reference evidence="4 5" key="1">
    <citation type="submission" date="2016-01" db="EMBL/GenBank/DDBJ databases">
        <title>Investigation of taxonomic status of Bacillus aminovorans.</title>
        <authorList>
            <person name="Verma A."/>
            <person name="Pal Y."/>
            <person name="Krishnamurthi S."/>
        </authorList>
    </citation>
    <scope>NUCLEOTIDE SEQUENCE [LARGE SCALE GENOMIC DNA]</scope>
    <source>
        <strain evidence="3 4">DSM 1314</strain>
        <strain evidence="2 5">DSM 4337</strain>
    </source>
</reference>
<keyword evidence="1" id="KW-1133">Transmembrane helix</keyword>
<organism evidence="2 5">
    <name type="scientific">Domibacillus aminovorans</name>
    <dbReference type="NCBI Taxonomy" id="29332"/>
    <lineage>
        <taxon>Bacteria</taxon>
        <taxon>Bacillati</taxon>
        <taxon>Bacillota</taxon>
        <taxon>Bacilli</taxon>
        <taxon>Bacillales</taxon>
        <taxon>Bacillaceae</taxon>
        <taxon>Domibacillus</taxon>
    </lineage>
</organism>
<evidence type="ECO:0000313" key="5">
    <source>
        <dbReference type="Proteomes" id="UP000077271"/>
    </source>
</evidence>
<keyword evidence="4" id="KW-1185">Reference proteome</keyword>
<evidence type="ECO:0000256" key="1">
    <source>
        <dbReference type="SAM" id="Phobius"/>
    </source>
</evidence>
<dbReference type="Proteomes" id="UP000077271">
    <property type="component" value="Unassembled WGS sequence"/>
</dbReference>
<feature type="transmembrane region" description="Helical" evidence="1">
    <location>
        <begin position="12"/>
        <end position="34"/>
    </location>
</feature>
<dbReference type="NCBIfam" id="TIGR02862">
    <property type="entry name" value="spore_BofA"/>
    <property type="match status" value="1"/>
</dbReference>
<dbReference type="OrthoDB" id="2692225at2"/>
<sequence>MRQILLFAAQVCKKMIIGAFSLYIMNVLVNHAGLHIPMNITTALIAGFLGLPGICMLAAIQIYIFK</sequence>
<protein>
    <recommendedName>
        <fullName evidence="6">Pro-sigmaK processing inhibitor BofA</fullName>
    </recommendedName>
</protein>
<dbReference type="Pfam" id="PF07441">
    <property type="entry name" value="BofA"/>
    <property type="match status" value="1"/>
</dbReference>
<evidence type="ECO:0008006" key="6">
    <source>
        <dbReference type="Google" id="ProtNLM"/>
    </source>
</evidence>
<comment type="caution">
    <text evidence="2">The sequence shown here is derived from an EMBL/GenBank/DDBJ whole genome shotgun (WGS) entry which is preliminary data.</text>
</comment>
<accession>A0A177KQ28</accession>
<proteinExistence type="predicted"/>
<feature type="transmembrane region" description="Helical" evidence="1">
    <location>
        <begin position="40"/>
        <end position="65"/>
    </location>
</feature>
<evidence type="ECO:0000313" key="4">
    <source>
        <dbReference type="Proteomes" id="UP000076935"/>
    </source>
</evidence>